<dbReference type="STRING" id="106370.Francci3_4351"/>
<sequence>MSRGARHLHVVPGPGASAAATTPGVLRRTGPTDVDDPANDNSANDNSANDDPANMVGTMATITRPTMTRVGRPGHSLQTEYLRARENQALVRRDKLSREVPRTAVRSALVGLALALVIGFGLGLPTVAVVVFLLVFIAWPAGIVIASFGTAPDVESLREGAEAERRTARAIARLRRQGYVILHDRAVPYSEATIGHLLVGPGGVMVLSSDNNKGTVRYKKGGATCDGESLKPPIDRTAWLGGEVRNQIRAALPMLKIPISPILVMVEANVLWSDGALDGVTIISIKDVVNYIRRKPGRLNPGEVQQIVAATERLFPAYSANRLAEQITVGRDQWLTLMDALRTIRERDGDASEMLDRLAQIESDLGRQADLINRTGMPLAVPGRAGAGEATSGGPDGPSAAGMGPVPRLGSRAGGRPRPGARRGRILAAVRPPRETTDPDAGQAPGDGAAGGDDAAGGSAPQPPAGS</sequence>
<accession>Q2J4U5</accession>
<feature type="compositionally biased region" description="Low complexity" evidence="1">
    <location>
        <begin position="407"/>
        <end position="418"/>
    </location>
</feature>
<dbReference type="Pfam" id="PF08378">
    <property type="entry name" value="NERD"/>
    <property type="match status" value="1"/>
</dbReference>
<evidence type="ECO:0000256" key="1">
    <source>
        <dbReference type="SAM" id="MobiDB-lite"/>
    </source>
</evidence>
<feature type="domain" description="NERD" evidence="3">
    <location>
        <begin position="159"/>
        <end position="267"/>
    </location>
</feature>
<dbReference type="eggNOG" id="ENOG5033D1H">
    <property type="taxonomic scope" value="Bacteria"/>
</dbReference>
<feature type="region of interest" description="Disordered" evidence="1">
    <location>
        <begin position="380"/>
        <end position="467"/>
    </location>
</feature>
<keyword evidence="2" id="KW-0812">Transmembrane</keyword>
<dbReference type="AlphaFoldDB" id="Q2J4U5"/>
<keyword evidence="2" id="KW-1133">Transmembrane helix</keyword>
<keyword evidence="5" id="KW-1185">Reference proteome</keyword>
<gene>
    <name evidence="4" type="ordered locus">Francci3_4351</name>
</gene>
<evidence type="ECO:0000256" key="2">
    <source>
        <dbReference type="SAM" id="Phobius"/>
    </source>
</evidence>
<reference evidence="4 5" key="1">
    <citation type="journal article" date="2007" name="Genome Res.">
        <title>Genome characteristics of facultatively symbiotic Frankia sp. strains reflect host range and host plant biogeography.</title>
        <authorList>
            <person name="Normand P."/>
            <person name="Lapierre P."/>
            <person name="Tisa L.S."/>
            <person name="Gogarten J.P."/>
            <person name="Alloisio N."/>
            <person name="Bagnarol E."/>
            <person name="Bassi C.A."/>
            <person name="Berry A.M."/>
            <person name="Bickhart D.M."/>
            <person name="Choisne N."/>
            <person name="Couloux A."/>
            <person name="Cournoyer B."/>
            <person name="Cruveiller S."/>
            <person name="Daubin V."/>
            <person name="Demange N."/>
            <person name="Francino M.P."/>
            <person name="Goltsman E."/>
            <person name="Huang Y."/>
            <person name="Kopp O.R."/>
            <person name="Labarre L."/>
            <person name="Lapidus A."/>
            <person name="Lavire C."/>
            <person name="Marechal J."/>
            <person name="Martinez M."/>
            <person name="Mastronunzio J.E."/>
            <person name="Mullin B.C."/>
            <person name="Niemann J."/>
            <person name="Pujic P."/>
            <person name="Rawnsley T."/>
            <person name="Rouy Z."/>
            <person name="Schenowitz C."/>
            <person name="Sellstedt A."/>
            <person name="Tavares F."/>
            <person name="Tomkins J.P."/>
            <person name="Vallenet D."/>
            <person name="Valverde C."/>
            <person name="Wall L.G."/>
            <person name="Wang Y."/>
            <person name="Medigue C."/>
            <person name="Benson D.R."/>
        </authorList>
    </citation>
    <scope>NUCLEOTIDE SEQUENCE [LARGE SCALE GENOMIC DNA]</scope>
    <source>
        <strain evidence="5">DSM 45818 / CECT 9043 / CcI3</strain>
    </source>
</reference>
<keyword evidence="2" id="KW-0472">Membrane</keyword>
<dbReference type="InterPro" id="IPR011528">
    <property type="entry name" value="NERD"/>
</dbReference>
<proteinExistence type="predicted"/>
<organism evidence="4 5">
    <name type="scientific">Frankia casuarinae (strain DSM 45818 / CECT 9043 / HFP020203 / CcI3)</name>
    <dbReference type="NCBI Taxonomy" id="106370"/>
    <lineage>
        <taxon>Bacteria</taxon>
        <taxon>Bacillati</taxon>
        <taxon>Actinomycetota</taxon>
        <taxon>Actinomycetes</taxon>
        <taxon>Frankiales</taxon>
        <taxon>Frankiaceae</taxon>
        <taxon>Frankia</taxon>
    </lineage>
</organism>
<evidence type="ECO:0000313" key="5">
    <source>
        <dbReference type="Proteomes" id="UP000001937"/>
    </source>
</evidence>
<feature type="compositionally biased region" description="Low complexity" evidence="1">
    <location>
        <begin position="39"/>
        <end position="54"/>
    </location>
</feature>
<feature type="transmembrane region" description="Helical" evidence="2">
    <location>
        <begin position="103"/>
        <end position="122"/>
    </location>
</feature>
<dbReference type="PROSITE" id="PS50965">
    <property type="entry name" value="NERD"/>
    <property type="match status" value="1"/>
</dbReference>
<dbReference type="KEGG" id="fra:Francci3_4351"/>
<feature type="region of interest" description="Disordered" evidence="1">
    <location>
        <begin position="1"/>
        <end position="55"/>
    </location>
</feature>
<dbReference type="HOGENOM" id="CLU_584943_0_0_11"/>
<dbReference type="Proteomes" id="UP000001937">
    <property type="component" value="Chromosome"/>
</dbReference>
<dbReference type="EMBL" id="CP000249">
    <property type="protein sequence ID" value="ABD13697.1"/>
    <property type="molecule type" value="Genomic_DNA"/>
</dbReference>
<feature type="compositionally biased region" description="Low complexity" evidence="1">
    <location>
        <begin position="10"/>
        <end position="25"/>
    </location>
</feature>
<name>Q2J4U5_FRACC</name>
<evidence type="ECO:0000313" key="4">
    <source>
        <dbReference type="EMBL" id="ABD13697.1"/>
    </source>
</evidence>
<evidence type="ECO:0000259" key="3">
    <source>
        <dbReference type="PROSITE" id="PS50965"/>
    </source>
</evidence>
<protein>
    <recommendedName>
        <fullName evidence="3">NERD domain-containing protein</fullName>
    </recommendedName>
</protein>